<dbReference type="EMBL" id="VITT01000008">
    <property type="protein sequence ID" value="TWB59362.1"/>
    <property type="molecule type" value="Genomic_DNA"/>
</dbReference>
<proteinExistence type="inferred from homology"/>
<feature type="coiled-coil region" evidence="2">
    <location>
        <begin position="94"/>
        <end position="152"/>
    </location>
</feature>
<protein>
    <submittedName>
        <fullName evidence="4">RND family efflux transporter MFP subunit</fullName>
    </submittedName>
</protein>
<dbReference type="PANTHER" id="PTHR30469">
    <property type="entry name" value="MULTIDRUG RESISTANCE PROTEIN MDTA"/>
    <property type="match status" value="1"/>
</dbReference>
<dbReference type="Gene3D" id="2.40.30.170">
    <property type="match status" value="1"/>
</dbReference>
<evidence type="ECO:0000256" key="2">
    <source>
        <dbReference type="SAM" id="Coils"/>
    </source>
</evidence>
<dbReference type="Proteomes" id="UP000318050">
    <property type="component" value="Unassembled WGS sequence"/>
</dbReference>
<keyword evidence="3" id="KW-0732">Signal</keyword>
<dbReference type="SUPFAM" id="SSF111369">
    <property type="entry name" value="HlyD-like secretion proteins"/>
    <property type="match status" value="1"/>
</dbReference>
<comment type="caution">
    <text evidence="4">The sequence shown here is derived from an EMBL/GenBank/DDBJ whole genome shotgun (WGS) entry which is preliminary data.</text>
</comment>
<sequence>MRATIALALTLAASVPPAAAFAADAPRSEALLTIAPAAIVDERPVAATIEGTKTVPARVRSGGTVVNVLVREGDAVTAGQVMAVLKDAKLLAQKSGADARVDEAKARLAQARQDVVRNRPLVSQGVTSQAQLEAMETAATAAAEALRAAEAERGVLAQRVAETQVLAPAAGRVVQIAVSLGTELMPGEALGLVATGPTLVRLRLPQGGAIALKAGDTVRVDDITPAGVVKATVSLVYPQLEDGAVVADATVPDLAGAFIGQRVRAWVPEGRRQAILVPADYLINRFGLDYARLRGADGHVSDVPVQRGTTHTAEAAGQPALVEVLSGLRAGDVVVKP</sequence>
<dbReference type="GO" id="GO:1990281">
    <property type="term" value="C:efflux pump complex"/>
    <property type="evidence" value="ECO:0007669"/>
    <property type="project" value="TreeGrafter"/>
</dbReference>
<evidence type="ECO:0000313" key="5">
    <source>
        <dbReference type="Proteomes" id="UP000318050"/>
    </source>
</evidence>
<dbReference type="OrthoDB" id="7914255at2"/>
<keyword evidence="2" id="KW-0175">Coiled coil</keyword>
<dbReference type="Gene3D" id="1.10.287.470">
    <property type="entry name" value="Helix hairpin bin"/>
    <property type="match status" value="1"/>
</dbReference>
<comment type="similarity">
    <text evidence="1">Belongs to the membrane fusion protein (MFP) (TC 8.A.1) family.</text>
</comment>
<evidence type="ECO:0000256" key="1">
    <source>
        <dbReference type="ARBA" id="ARBA00009477"/>
    </source>
</evidence>
<reference evidence="4 5" key="1">
    <citation type="submission" date="2019-06" db="EMBL/GenBank/DDBJ databases">
        <title>Genomic Encyclopedia of Type Strains, Phase IV (KMG-V): Genome sequencing to study the core and pangenomes of soil and plant-associated prokaryotes.</title>
        <authorList>
            <person name="Whitman W."/>
        </authorList>
    </citation>
    <scope>NUCLEOTIDE SEQUENCE [LARGE SCALE GENOMIC DNA]</scope>
    <source>
        <strain evidence="4 5">BR 11140</strain>
    </source>
</reference>
<evidence type="ECO:0000256" key="3">
    <source>
        <dbReference type="SAM" id="SignalP"/>
    </source>
</evidence>
<gene>
    <name evidence="4" type="ORF">FBZ92_1088</name>
</gene>
<feature type="signal peptide" evidence="3">
    <location>
        <begin position="1"/>
        <end position="22"/>
    </location>
</feature>
<dbReference type="GO" id="GO:0015562">
    <property type="term" value="F:efflux transmembrane transporter activity"/>
    <property type="evidence" value="ECO:0007669"/>
    <property type="project" value="TreeGrafter"/>
</dbReference>
<accession>A0A560IJZ4</accession>
<dbReference type="AlphaFoldDB" id="A0A560IJZ4"/>
<evidence type="ECO:0000313" key="4">
    <source>
        <dbReference type="EMBL" id="TWB59362.1"/>
    </source>
</evidence>
<feature type="chain" id="PRO_5022245512" evidence="3">
    <location>
        <begin position="23"/>
        <end position="337"/>
    </location>
</feature>
<dbReference type="PANTHER" id="PTHR30469:SF15">
    <property type="entry name" value="HLYD FAMILY OF SECRETION PROTEINS"/>
    <property type="match status" value="1"/>
</dbReference>
<dbReference type="InterPro" id="IPR006143">
    <property type="entry name" value="RND_pump_MFP"/>
</dbReference>
<dbReference type="Gene3D" id="2.40.50.100">
    <property type="match status" value="1"/>
</dbReference>
<dbReference type="NCBIfam" id="TIGR01730">
    <property type="entry name" value="RND_mfp"/>
    <property type="match status" value="1"/>
</dbReference>
<name>A0A560IJZ4_9PROT</name>
<dbReference type="Gene3D" id="2.40.420.20">
    <property type="match status" value="1"/>
</dbReference>
<organism evidence="4 5">
    <name type="scientific">Nitrospirillum amazonense</name>
    <dbReference type="NCBI Taxonomy" id="28077"/>
    <lineage>
        <taxon>Bacteria</taxon>
        <taxon>Pseudomonadati</taxon>
        <taxon>Pseudomonadota</taxon>
        <taxon>Alphaproteobacteria</taxon>
        <taxon>Rhodospirillales</taxon>
        <taxon>Azospirillaceae</taxon>
        <taxon>Nitrospirillum</taxon>
    </lineage>
</organism>